<evidence type="ECO:0000256" key="8">
    <source>
        <dbReference type="ARBA" id="ARBA00023170"/>
    </source>
</evidence>
<feature type="signal peptide" evidence="12">
    <location>
        <begin position="1"/>
        <end position="17"/>
    </location>
</feature>
<comment type="subcellular location">
    <subcellularLocation>
        <location evidence="1 10">Cell outer membrane</location>
        <topology evidence="1 10">Multi-pass membrane protein</topology>
    </subcellularLocation>
</comment>
<dbReference type="PROSITE" id="PS52016">
    <property type="entry name" value="TONB_DEPENDENT_REC_3"/>
    <property type="match status" value="1"/>
</dbReference>
<dbReference type="RefSeq" id="WP_240572693.1">
    <property type="nucleotide sequence ID" value="NZ_CP136709.1"/>
</dbReference>
<keyword evidence="4 10" id="KW-0812">Transmembrane</keyword>
<evidence type="ECO:0000256" key="6">
    <source>
        <dbReference type="ARBA" id="ARBA00023077"/>
    </source>
</evidence>
<accession>A0ABS9RHD3</accession>
<keyword evidence="6 11" id="KW-0798">TonB box</keyword>
<dbReference type="Pfam" id="PF00593">
    <property type="entry name" value="TonB_dep_Rec_b-barrel"/>
    <property type="match status" value="1"/>
</dbReference>
<evidence type="ECO:0000256" key="4">
    <source>
        <dbReference type="ARBA" id="ARBA00022692"/>
    </source>
</evidence>
<proteinExistence type="inferred from homology"/>
<evidence type="ECO:0000256" key="1">
    <source>
        <dbReference type="ARBA" id="ARBA00004571"/>
    </source>
</evidence>
<evidence type="ECO:0000256" key="10">
    <source>
        <dbReference type="PROSITE-ProRule" id="PRU01360"/>
    </source>
</evidence>
<dbReference type="PANTHER" id="PTHR30069">
    <property type="entry name" value="TONB-DEPENDENT OUTER MEMBRANE RECEPTOR"/>
    <property type="match status" value="1"/>
</dbReference>
<feature type="chain" id="PRO_5045800430" evidence="12">
    <location>
        <begin position="18"/>
        <end position="885"/>
    </location>
</feature>
<dbReference type="InterPro" id="IPR000531">
    <property type="entry name" value="Beta-barrel_TonB"/>
</dbReference>
<dbReference type="PANTHER" id="PTHR30069:SF29">
    <property type="entry name" value="HEMOGLOBIN AND HEMOGLOBIN-HAPTOGLOBIN-BINDING PROTEIN 1-RELATED"/>
    <property type="match status" value="1"/>
</dbReference>
<dbReference type="Gene3D" id="2.40.170.20">
    <property type="entry name" value="TonB-dependent receptor, beta-barrel domain"/>
    <property type="match status" value="1"/>
</dbReference>
<comment type="caution">
    <text evidence="15">The sequence shown here is derived from an EMBL/GenBank/DDBJ whole genome shotgun (WGS) entry which is preliminary data.</text>
</comment>
<keyword evidence="8 15" id="KW-0675">Receptor</keyword>
<organism evidence="15 16">
    <name type="scientific">Aestuariibaculum lutulentum</name>
    <dbReference type="NCBI Taxonomy" id="2920935"/>
    <lineage>
        <taxon>Bacteria</taxon>
        <taxon>Pseudomonadati</taxon>
        <taxon>Bacteroidota</taxon>
        <taxon>Flavobacteriia</taxon>
        <taxon>Flavobacteriales</taxon>
        <taxon>Flavobacteriaceae</taxon>
    </lineage>
</organism>
<dbReference type="Proteomes" id="UP001156141">
    <property type="component" value="Unassembled WGS sequence"/>
</dbReference>
<dbReference type="Pfam" id="PF13715">
    <property type="entry name" value="CarbopepD_reg_2"/>
    <property type="match status" value="1"/>
</dbReference>
<keyword evidence="16" id="KW-1185">Reference proteome</keyword>
<reference evidence="15" key="1">
    <citation type="submission" date="2022-02" db="EMBL/GenBank/DDBJ databases">
        <title>Aestuariibaculum sp., a marine bacterium isolated from sediment in Guangxi.</title>
        <authorList>
            <person name="Ying J."/>
        </authorList>
    </citation>
    <scope>NUCLEOTIDE SEQUENCE</scope>
    <source>
        <strain evidence="15">L182</strain>
    </source>
</reference>
<dbReference type="InterPro" id="IPR037066">
    <property type="entry name" value="Plug_dom_sf"/>
</dbReference>
<feature type="domain" description="TonB-dependent receptor plug" evidence="14">
    <location>
        <begin position="113"/>
        <end position="233"/>
    </location>
</feature>
<dbReference type="InterPro" id="IPR012910">
    <property type="entry name" value="Plug_dom"/>
</dbReference>
<evidence type="ECO:0000256" key="12">
    <source>
        <dbReference type="SAM" id="SignalP"/>
    </source>
</evidence>
<name>A0ABS9RHD3_9FLAO</name>
<dbReference type="InterPro" id="IPR036942">
    <property type="entry name" value="Beta-barrel_TonB_sf"/>
</dbReference>
<dbReference type="EMBL" id="JAKVQD010000002">
    <property type="protein sequence ID" value="MCH4552350.1"/>
    <property type="molecule type" value="Genomic_DNA"/>
</dbReference>
<feature type="domain" description="TonB-dependent receptor-like beta-barrel" evidence="13">
    <location>
        <begin position="316"/>
        <end position="724"/>
    </location>
</feature>
<dbReference type="Pfam" id="PF07715">
    <property type="entry name" value="Plug"/>
    <property type="match status" value="1"/>
</dbReference>
<evidence type="ECO:0000256" key="2">
    <source>
        <dbReference type="ARBA" id="ARBA00022448"/>
    </source>
</evidence>
<gene>
    <name evidence="15" type="ORF">MKW35_06945</name>
</gene>
<evidence type="ECO:0000256" key="11">
    <source>
        <dbReference type="RuleBase" id="RU003357"/>
    </source>
</evidence>
<evidence type="ECO:0000313" key="15">
    <source>
        <dbReference type="EMBL" id="MCH4552350.1"/>
    </source>
</evidence>
<keyword evidence="7 10" id="KW-0472">Membrane</keyword>
<evidence type="ECO:0000256" key="9">
    <source>
        <dbReference type="ARBA" id="ARBA00023237"/>
    </source>
</evidence>
<evidence type="ECO:0000313" key="16">
    <source>
        <dbReference type="Proteomes" id="UP001156141"/>
    </source>
</evidence>
<sequence length="885" mass="98801">MRSVFLFICLCSIGALAQDRVFGVVNDDATHLPLENVTVFNIKTGKWDVTDKEGKFTIEVDINDFEIELKILGKKTKVLTSKETAVNTSLVIVLKDEDLRLEEVEVTAVPRRSKVGSAVVLDEYAINQIQSYSLSDVLNQIPGQTITPPSLNSVNSISLRTAQESQTNAFGVSYVLDGMQLSNDENMQNYNSNSGLTTYDNVNSGIDLRSIPASNIDEIEVVTGIPDAQYGNLTSGLIKINRKAGVTPYRLSANIRQGNSAVSIGKGFKINDKLGNLSLSLDYVNANADPRNSLEQYNRLTASGIWSLYNSNKTIKNTFSLTLHNNLDDLNYDQDNDDGGQEAKYKKDRGIKLSNRFTWQPEASFIDHLNVNLGYAYTYQHSYVQSFKNDGGRVVPTGLETGLYSGEYTPVAYMQIRQVYGQPVNLNLGTSVDKTIKNSHVRHNLSLGANYSFSDNNGKGKAYDPANAHTQVTLSSGSSTLSSGEGIRALDFGRYVKPRINFGVYAQDNITWKLSNDNEVYANLGMRYDIQNGFSNFSPRINLGVELSQSLSLRGGLGFASKTPSLSQIFPGDKYFDMLIRDFRTSDYSFNLIQTYKTEIAKQNLEPTKSWKYELGLNYNTGFGNLSLTGYYNHTFDALASYNALERVDFPEVEFTFADSQSPPTYEVVGYSPLLLDYSLQTNAASTIDKGIEFYFNFNKIKAINTSFSLVGTYVYSKSFSDLDRVIQNTDPLEEQYLYGVYKSTPTKDDLFRLRGTVTHHLSDLGLLISLTAEQFTRSKSFATSSSIFPIAYINSNGERVSIPENQQESDQYSSLWLNPSSAEDKTTPIYHNFHLRMTKELLNGISMSVYANNFLDYRPVITVDGIEYVKNSPISFGAQIQYKF</sequence>
<comment type="similarity">
    <text evidence="10 11">Belongs to the TonB-dependent receptor family.</text>
</comment>
<dbReference type="SUPFAM" id="SSF56935">
    <property type="entry name" value="Porins"/>
    <property type="match status" value="1"/>
</dbReference>
<evidence type="ECO:0000256" key="3">
    <source>
        <dbReference type="ARBA" id="ARBA00022452"/>
    </source>
</evidence>
<keyword evidence="9 10" id="KW-0998">Cell outer membrane</keyword>
<protein>
    <submittedName>
        <fullName evidence="15">TonB-dependent receptor</fullName>
    </submittedName>
</protein>
<evidence type="ECO:0000259" key="14">
    <source>
        <dbReference type="Pfam" id="PF07715"/>
    </source>
</evidence>
<evidence type="ECO:0000256" key="5">
    <source>
        <dbReference type="ARBA" id="ARBA00022729"/>
    </source>
</evidence>
<dbReference type="InterPro" id="IPR039426">
    <property type="entry name" value="TonB-dep_rcpt-like"/>
</dbReference>
<dbReference type="InterPro" id="IPR008969">
    <property type="entry name" value="CarboxyPept-like_regulatory"/>
</dbReference>
<evidence type="ECO:0000256" key="7">
    <source>
        <dbReference type="ARBA" id="ARBA00023136"/>
    </source>
</evidence>
<keyword evidence="3 10" id="KW-1134">Transmembrane beta strand</keyword>
<keyword evidence="5 12" id="KW-0732">Signal</keyword>
<dbReference type="Gene3D" id="2.170.130.10">
    <property type="entry name" value="TonB-dependent receptor, plug domain"/>
    <property type="match status" value="1"/>
</dbReference>
<keyword evidence="2 10" id="KW-0813">Transport</keyword>
<evidence type="ECO:0000259" key="13">
    <source>
        <dbReference type="Pfam" id="PF00593"/>
    </source>
</evidence>
<dbReference type="SUPFAM" id="SSF49464">
    <property type="entry name" value="Carboxypeptidase regulatory domain-like"/>
    <property type="match status" value="1"/>
</dbReference>